<evidence type="ECO:0000313" key="1">
    <source>
        <dbReference type="EMBL" id="TFY85012.1"/>
    </source>
</evidence>
<dbReference type="Proteomes" id="UP000297391">
    <property type="component" value="Unassembled WGS sequence"/>
</dbReference>
<dbReference type="EMBL" id="QUZU01000051">
    <property type="protein sequence ID" value="TFY85012.1"/>
    <property type="molecule type" value="Genomic_DNA"/>
</dbReference>
<evidence type="ECO:0000313" key="2">
    <source>
        <dbReference type="Proteomes" id="UP000297391"/>
    </source>
</evidence>
<dbReference type="AlphaFoldDB" id="A0A4Z0AE26"/>
<gene>
    <name evidence="1" type="ORF">DYL59_27195</name>
</gene>
<organism evidence="1 2">
    <name type="scientific">Pseudomonas kairouanensis</name>
    <dbReference type="NCBI Taxonomy" id="2293832"/>
    <lineage>
        <taxon>Bacteria</taxon>
        <taxon>Pseudomonadati</taxon>
        <taxon>Pseudomonadota</taxon>
        <taxon>Gammaproteobacteria</taxon>
        <taxon>Pseudomonadales</taxon>
        <taxon>Pseudomonadaceae</taxon>
        <taxon>Pseudomonas</taxon>
    </lineage>
</organism>
<comment type="caution">
    <text evidence="1">The sequence shown here is derived from an EMBL/GenBank/DDBJ whole genome shotgun (WGS) entry which is preliminary data.</text>
</comment>
<keyword evidence="2" id="KW-1185">Reference proteome</keyword>
<protein>
    <submittedName>
        <fullName evidence="1">Uncharacterized protein</fullName>
    </submittedName>
</protein>
<accession>A0A4Z0AE26</accession>
<dbReference type="OrthoDB" id="7032863at2"/>
<reference evidence="1 2" key="1">
    <citation type="journal article" date="2019" name="Syst. Appl. Microbiol.">
        <title>New species of pathogenic Pseudomonas isolated from citrus in Tunisia: Proposal of Pseudomonas kairouanensis sp. nov. and Pseudomonas nabeulensis sp. nov.</title>
        <authorList>
            <person name="Oueslati M."/>
            <person name="Mulet M."/>
            <person name="Gomila M."/>
            <person name="Berge O."/>
            <person name="Hajlaoui M.R."/>
            <person name="Lalucat J."/>
            <person name="Sadfi-Zouaoui N."/>
            <person name="Garcia-Valdes E."/>
        </authorList>
    </citation>
    <scope>NUCLEOTIDE SEQUENCE [LARGE SCALE GENOMIC DNA]</scope>
    <source>
        <strain evidence="1 2">KC12</strain>
    </source>
</reference>
<proteinExistence type="predicted"/>
<sequence length="62" mass="6539">MAGDYIAQLTPSLVGASLLAKSPRAPRVSRIPALSLTPFASKLAPTRAWRPSTPQSPKTPPD</sequence>
<name>A0A4Z0AE26_9PSED</name>